<comment type="caution">
    <text evidence="1">The sequence shown here is derived from an EMBL/GenBank/DDBJ whole genome shotgun (WGS) entry which is preliminary data.</text>
</comment>
<gene>
    <name evidence="1" type="ORF">HUJ06_020634</name>
</gene>
<keyword evidence="2" id="KW-1185">Reference proteome</keyword>
<dbReference type="Proteomes" id="UP000607653">
    <property type="component" value="Unassembled WGS sequence"/>
</dbReference>
<dbReference type="AlphaFoldDB" id="A0A822XJ48"/>
<name>A0A822XJ48_NELNU</name>
<accession>A0A822XJ48</accession>
<sequence length="122" mass="14229">MARKAGNENLQIERDSKVIISWLTSHLRAHLDQYLSRNVWDRQLFNFYLEMSKNLGSFIVQVWHAAIPKVFCTWGRAGFILGRNGEAREACPTYFEYLFYDGSQSHSPNHPKFMKFVTGARI</sequence>
<reference evidence="1 2" key="1">
    <citation type="journal article" date="2020" name="Mol. Biol. Evol.">
        <title>Distinct Expression and Methylation Patterns for Genes with Different Fates following a Single Whole-Genome Duplication in Flowering Plants.</title>
        <authorList>
            <person name="Shi T."/>
            <person name="Rahmani R.S."/>
            <person name="Gugger P.F."/>
            <person name="Wang M."/>
            <person name="Li H."/>
            <person name="Zhang Y."/>
            <person name="Li Z."/>
            <person name="Wang Q."/>
            <person name="Van de Peer Y."/>
            <person name="Marchal K."/>
            <person name="Chen J."/>
        </authorList>
    </citation>
    <scope>NUCLEOTIDE SEQUENCE [LARGE SCALE GENOMIC DNA]</scope>
    <source>
        <tissue evidence="1">Leaf</tissue>
    </source>
</reference>
<organism evidence="1 2">
    <name type="scientific">Nelumbo nucifera</name>
    <name type="common">Sacred lotus</name>
    <dbReference type="NCBI Taxonomy" id="4432"/>
    <lineage>
        <taxon>Eukaryota</taxon>
        <taxon>Viridiplantae</taxon>
        <taxon>Streptophyta</taxon>
        <taxon>Embryophyta</taxon>
        <taxon>Tracheophyta</taxon>
        <taxon>Spermatophyta</taxon>
        <taxon>Magnoliopsida</taxon>
        <taxon>Proteales</taxon>
        <taxon>Nelumbonaceae</taxon>
        <taxon>Nelumbo</taxon>
    </lineage>
</organism>
<dbReference type="EMBL" id="DUZY01000001">
    <property type="protein sequence ID" value="DAD19171.1"/>
    <property type="molecule type" value="Genomic_DNA"/>
</dbReference>
<proteinExistence type="predicted"/>
<evidence type="ECO:0000313" key="2">
    <source>
        <dbReference type="Proteomes" id="UP000607653"/>
    </source>
</evidence>
<protein>
    <submittedName>
        <fullName evidence="1">Uncharacterized protein</fullName>
    </submittedName>
</protein>
<evidence type="ECO:0000313" key="1">
    <source>
        <dbReference type="EMBL" id="DAD19171.1"/>
    </source>
</evidence>